<evidence type="ECO:0000259" key="2">
    <source>
        <dbReference type="PROSITE" id="PS50069"/>
    </source>
</evidence>
<dbReference type="EMBL" id="LGAV01000002">
    <property type="protein sequence ID" value="KOS15208.1"/>
    <property type="molecule type" value="Genomic_DNA"/>
</dbReference>
<dbReference type="Proteomes" id="UP000037751">
    <property type="component" value="Unassembled WGS sequence"/>
</dbReference>
<dbReference type="Pfam" id="PF26557">
    <property type="entry name" value="Cullin_AB"/>
    <property type="match status" value="1"/>
</dbReference>
<evidence type="ECO:0000313" key="3">
    <source>
        <dbReference type="EMBL" id="KOS15208.1"/>
    </source>
</evidence>
<comment type="caution">
    <text evidence="3">The sequence shown here is derived from an EMBL/GenBank/DDBJ whole genome shotgun (WGS) entry which is preliminary data.</text>
</comment>
<evidence type="ECO:0000313" key="4">
    <source>
        <dbReference type="Proteomes" id="UP000037751"/>
    </source>
</evidence>
<dbReference type="AlphaFoldDB" id="A0A0M8MNM6"/>
<dbReference type="SUPFAM" id="SSF75632">
    <property type="entry name" value="Cullin homology domain"/>
    <property type="match status" value="1"/>
</dbReference>
<dbReference type="VEuPathDB" id="FungiDB:Malapachy_2337"/>
<proteinExistence type="inferred from homology"/>
<dbReference type="InterPro" id="IPR016158">
    <property type="entry name" value="Cullin_homology"/>
</dbReference>
<dbReference type="GO" id="GO:0070979">
    <property type="term" value="P:protein K11-linked ubiquitination"/>
    <property type="evidence" value="ECO:0007669"/>
    <property type="project" value="TreeGrafter"/>
</dbReference>
<protein>
    <submittedName>
        <fullName evidence="3">Component of the anaphase promoting complex</fullName>
    </submittedName>
</protein>
<dbReference type="Pfam" id="PF25773">
    <property type="entry name" value="TPR_ANAPC2"/>
    <property type="match status" value="1"/>
</dbReference>
<dbReference type="OrthoDB" id="5581181at2759"/>
<dbReference type="STRING" id="77020.A0A0M8MNM6"/>
<dbReference type="PANTHER" id="PTHR45957">
    <property type="entry name" value="ANAPHASE-PROMOTING COMPLEX SUBUNIT 2"/>
    <property type="match status" value="1"/>
</dbReference>
<organism evidence="3 4">
    <name type="scientific">Malassezia pachydermatis</name>
    <dbReference type="NCBI Taxonomy" id="77020"/>
    <lineage>
        <taxon>Eukaryota</taxon>
        <taxon>Fungi</taxon>
        <taxon>Dikarya</taxon>
        <taxon>Basidiomycota</taxon>
        <taxon>Ustilaginomycotina</taxon>
        <taxon>Malasseziomycetes</taxon>
        <taxon>Malasseziales</taxon>
        <taxon>Malasseziaceae</taxon>
        <taxon>Malassezia</taxon>
    </lineage>
</organism>
<dbReference type="PANTHER" id="PTHR45957:SF1">
    <property type="entry name" value="ANAPHASE-PROMOTING COMPLEX SUBUNIT 2"/>
    <property type="match status" value="1"/>
</dbReference>
<gene>
    <name evidence="3" type="ORF">Malapachy_2337</name>
</gene>
<dbReference type="GO" id="GO:0031625">
    <property type="term" value="F:ubiquitin protein ligase binding"/>
    <property type="evidence" value="ECO:0007669"/>
    <property type="project" value="InterPro"/>
</dbReference>
<dbReference type="Gene3D" id="3.30.230.130">
    <property type="entry name" value="Cullin, Chain C, Domain 2"/>
    <property type="match status" value="1"/>
</dbReference>
<dbReference type="GO" id="GO:0007091">
    <property type="term" value="P:metaphase/anaphase transition of mitotic cell cycle"/>
    <property type="evidence" value="ECO:0007669"/>
    <property type="project" value="TreeGrafter"/>
</dbReference>
<sequence length="667" mass="74392">MEAAWEAALQAHTASDAAQDDLWAWVIRAFDPRAPAEATERQQLQSSLASLHGWEDELGTWFLLCEALTSVSQASAQQDAMITMLQTCVEWIHTRQALIPELGLPCAEYIPAFFRQCKMVFSAALPPDILDVMQALVASRLTYDAHHVHLRDDGVHIGAHLRRLGLDTLVQSALTHTATELLQKATAQATEDALHQGAHHTSVYPMLHTLLEEQLLPSLMTMLDATCEGPSTQVVPDWWDASVSVWDAVPSVPSHDRDALYKRLDYSLAQAVGHRRVTQFFALIGTYPQSRGAMDDLVLWLEKTGDRTYLAQTFSEALHTQLLHPGVDTHAILVYYVNMVYALRLVDSTGVVLSHVLPPVQKYLRQRSDTIQAVVHALLGDDPAFELLRTELEQGGGESDMANPLGAEADEEQYTRTEFWHDPTWMPRPVDAGPEFSQMRSRDVVGLLVTIFDDHDGFLQALERHTAQLLVRTCHYDTARVQRNNAIFKRRLGESSLHHCDIMLADVAFSQALDRAYHRDNSASSMDQAVHPMIISRQFWPDMEMGTYTLPNRLAAALDTFAAYYAKAHPTKRVRWLPYLGTVDVDIELAQGRCVHARVTPLQAAVVELVAGLSDGSESTSMMITADNVATALRIDREAALAALRFWCTHGLWRELPAPASGSFELE</sequence>
<dbReference type="GO" id="GO:0005680">
    <property type="term" value="C:anaphase-promoting complex"/>
    <property type="evidence" value="ECO:0007669"/>
    <property type="project" value="TreeGrafter"/>
</dbReference>
<comment type="similarity">
    <text evidence="1">Belongs to the cullin family.</text>
</comment>
<keyword evidence="4" id="KW-1185">Reference proteome</keyword>
<accession>A0A0M8MNM6</accession>
<dbReference type="GO" id="GO:0006511">
    <property type="term" value="P:ubiquitin-dependent protein catabolic process"/>
    <property type="evidence" value="ECO:0007669"/>
    <property type="project" value="InterPro"/>
</dbReference>
<dbReference type="SMART" id="SM00182">
    <property type="entry name" value="CULLIN"/>
    <property type="match status" value="1"/>
</dbReference>
<dbReference type="InterPro" id="IPR057975">
    <property type="entry name" value="TPR_ANAPC2"/>
</dbReference>
<dbReference type="GeneID" id="28728704"/>
<name>A0A0M8MNM6_9BASI</name>
<dbReference type="InterPro" id="IPR059120">
    <property type="entry name" value="Cullin-like_AB"/>
</dbReference>
<feature type="domain" description="Cullin family profile" evidence="2">
    <location>
        <begin position="447"/>
        <end position="648"/>
    </location>
</feature>
<dbReference type="InterPro" id="IPR044554">
    <property type="entry name" value="ANAPC2"/>
</dbReference>
<reference evidence="3 4" key="1">
    <citation type="submission" date="2015-07" db="EMBL/GenBank/DDBJ databases">
        <title>Draft Genome Sequence of Malassezia furfur CBS1878 and Malassezia pachydermatis CBS1879.</title>
        <authorList>
            <person name="Triana S."/>
            <person name="Ohm R."/>
            <person name="Gonzalez A."/>
            <person name="DeCock H."/>
            <person name="Restrepo S."/>
            <person name="Celis A."/>
        </authorList>
    </citation>
    <scope>NUCLEOTIDE SEQUENCE [LARGE SCALE GENOMIC DNA]</scope>
    <source>
        <strain evidence="3 4">CBS 1879</strain>
    </source>
</reference>
<dbReference type="RefSeq" id="XP_017992840.1">
    <property type="nucleotide sequence ID" value="XM_018136829.1"/>
</dbReference>
<dbReference type="InterPro" id="IPR036317">
    <property type="entry name" value="Cullin_homology_sf"/>
</dbReference>
<dbReference type="PROSITE" id="PS50069">
    <property type="entry name" value="CULLIN_2"/>
    <property type="match status" value="1"/>
</dbReference>
<evidence type="ECO:0000256" key="1">
    <source>
        <dbReference type="PROSITE-ProRule" id="PRU00330"/>
    </source>
</evidence>